<keyword evidence="10" id="KW-0511">Multifunctional enzyme</keyword>
<accession>A0A089ZVL9</accession>
<dbReference type="EMBL" id="LN734822">
    <property type="protein sequence ID" value="CEL24147.1"/>
    <property type="molecule type" value="Genomic_DNA"/>
</dbReference>
<comment type="catalytic activity">
    <reaction evidence="12">
        <text>alpha-D-glucosamine 1-phosphate + acetyl-CoA = N-acetyl-alpha-D-glucosamine 1-phosphate + CoA + H(+)</text>
        <dbReference type="Rhea" id="RHEA:13725"/>
        <dbReference type="ChEBI" id="CHEBI:15378"/>
        <dbReference type="ChEBI" id="CHEBI:57287"/>
        <dbReference type="ChEBI" id="CHEBI:57288"/>
        <dbReference type="ChEBI" id="CHEBI:57776"/>
        <dbReference type="ChEBI" id="CHEBI:58516"/>
        <dbReference type="EC" id="2.3.1.157"/>
    </reaction>
</comment>
<dbReference type="GO" id="GO:0019134">
    <property type="term" value="F:glucosamine-1-phosphate N-acetyltransferase activity"/>
    <property type="evidence" value="ECO:0007669"/>
    <property type="project" value="UniProtKB-EC"/>
</dbReference>
<keyword evidence="11" id="KW-0012">Acyltransferase</keyword>
<dbReference type="InterPro" id="IPR056729">
    <property type="entry name" value="GMPPB_C"/>
</dbReference>
<dbReference type="UniPathway" id="UPA00113">
    <property type="reaction ID" value="UER00532"/>
</dbReference>
<evidence type="ECO:0000313" key="18">
    <source>
        <dbReference type="Proteomes" id="UP000029661"/>
    </source>
</evidence>
<evidence type="ECO:0000256" key="6">
    <source>
        <dbReference type="ARBA" id="ARBA00012457"/>
    </source>
</evidence>
<evidence type="ECO:0000256" key="12">
    <source>
        <dbReference type="ARBA" id="ARBA00048247"/>
    </source>
</evidence>
<dbReference type="SUPFAM" id="SSF53448">
    <property type="entry name" value="Nucleotide-diphospho-sugar transferases"/>
    <property type="match status" value="1"/>
</dbReference>
<evidence type="ECO:0000256" key="4">
    <source>
        <dbReference type="ARBA" id="ARBA00007947"/>
    </source>
</evidence>
<dbReference type="STRING" id="2162.BRM9_1856"/>
<evidence type="ECO:0000256" key="2">
    <source>
        <dbReference type="ARBA" id="ARBA00005208"/>
    </source>
</evidence>
<dbReference type="EC" id="2.3.1.157" evidence="5"/>
<dbReference type="RefSeq" id="WP_048085569.1">
    <property type="nucleotide sequence ID" value="NZ_CP006933.1"/>
</dbReference>
<keyword evidence="9 17" id="KW-0548">Nucleotidyltransferase</keyword>
<dbReference type="Gene3D" id="3.90.550.10">
    <property type="entry name" value="Spore Coat Polysaccharide Biosynthesis Protein SpsA, Chain A"/>
    <property type="match status" value="1"/>
</dbReference>
<reference evidence="16" key="1">
    <citation type="submission" date="2013-12" db="EMBL/GenBank/DDBJ databases">
        <title>The complete genome sequence of Methanobacterium sp. BRM9.</title>
        <authorList>
            <consortium name="Pastoral Greenhouse Gas Research Consortium"/>
            <person name="Kelly W.J."/>
            <person name="Leahy S.C."/>
            <person name="Perry R."/>
            <person name="Li D."/>
            <person name="Altermann E."/>
            <person name="Lambie S.C."/>
            <person name="Attwood G.T."/>
        </authorList>
    </citation>
    <scope>NUCLEOTIDE SEQUENCE [LARGE SCALE GENOMIC DNA]</scope>
    <source>
        <strain evidence="16">BRM9</strain>
    </source>
</reference>
<keyword evidence="8 16" id="KW-0808">Transferase</keyword>
<evidence type="ECO:0000259" key="15">
    <source>
        <dbReference type="Pfam" id="PF25087"/>
    </source>
</evidence>
<dbReference type="AlphaFoldDB" id="A0A089ZVL9"/>
<dbReference type="EC" id="2.7.7.23" evidence="6"/>
<protein>
    <recommendedName>
        <fullName evidence="7">Bifunctional protein GlmU</fullName>
        <ecNumber evidence="5">2.3.1.157</ecNumber>
        <ecNumber evidence="6">2.7.7.23</ecNumber>
    </recommendedName>
</protein>
<dbReference type="PATRIC" id="fig|2162.10.peg.520"/>
<dbReference type="Proteomes" id="UP000029661">
    <property type="component" value="Chromosome"/>
</dbReference>
<keyword evidence="19" id="KW-1185">Reference proteome</keyword>
<organism evidence="16 18">
    <name type="scientific">Methanobacterium formicicum</name>
    <dbReference type="NCBI Taxonomy" id="2162"/>
    <lineage>
        <taxon>Archaea</taxon>
        <taxon>Methanobacteriati</taxon>
        <taxon>Methanobacteriota</taxon>
        <taxon>Methanomada group</taxon>
        <taxon>Methanobacteria</taxon>
        <taxon>Methanobacteriales</taxon>
        <taxon>Methanobacteriaceae</taxon>
        <taxon>Methanobacterium</taxon>
    </lineage>
</organism>
<reference evidence="17" key="2">
    <citation type="submission" date="2014-09" db="EMBL/GenBank/DDBJ databases">
        <authorList>
            <person name="Bishop-Lilly K.A."/>
            <person name="Broomall S.M."/>
            <person name="Chain P.S."/>
            <person name="Chertkov O."/>
            <person name="Coyne S.R."/>
            <person name="Daligault H.E."/>
            <person name="Davenport K.W."/>
            <person name="Erkkila T."/>
            <person name="Frey K.G."/>
            <person name="Gibbons H.S."/>
            <person name="Gu W."/>
            <person name="Jaissle J."/>
            <person name="Johnson S.L."/>
            <person name="Koroleva G.I."/>
            <person name="Ladner J.T."/>
            <person name="Lo C.-C."/>
            <person name="Minogue T.D."/>
            <person name="Munk C."/>
            <person name="Palacios G.F."/>
            <person name="Redden C.L."/>
            <person name="Rosenzweig C.N."/>
            <person name="Scholz M.B."/>
            <person name="Teshima H."/>
            <person name="Xu Y."/>
        </authorList>
    </citation>
    <scope>NUCLEOTIDE SEQUENCE</scope>
    <source>
        <strain evidence="17">Mb9</strain>
    </source>
</reference>
<evidence type="ECO:0000256" key="1">
    <source>
        <dbReference type="ARBA" id="ARBA00005166"/>
    </source>
</evidence>
<evidence type="ECO:0000256" key="8">
    <source>
        <dbReference type="ARBA" id="ARBA00022679"/>
    </source>
</evidence>
<feature type="domain" description="Nucleotidyl transferase" evidence="14">
    <location>
        <begin position="3"/>
        <end position="239"/>
    </location>
</feature>
<dbReference type="InterPro" id="IPR005835">
    <property type="entry name" value="NTP_transferase_dom"/>
</dbReference>
<feature type="domain" description="Mannose-1-phosphate guanyltransferase C-terminal" evidence="15">
    <location>
        <begin position="274"/>
        <end position="363"/>
    </location>
</feature>
<evidence type="ECO:0000256" key="5">
    <source>
        <dbReference type="ARBA" id="ARBA00012225"/>
    </source>
</evidence>
<sequence length="426" mass="46333">MRAVILTAGEGTRMRPLTLTRPKTMLPVGGKPLLEYNIRALRDAGIKDITLIVGYQKEAVMDHFQDGHNLGVNINYVTQEERLGTAHAIGQVADLALETNDAIIVTNGDIILGNQLIKSLIDKYNKSQAQSILVLTEVDDPSSFGVVELEGDCINDVVEKPAPGEAPSNLINAGIYLFDPSIFQAIAQTDKSERGEYEITDSLKIQIKEGKKVLGLVSQDKWIDVGRPWEFLELNEHYLEASHEQIEGEIEEGVTIHGPVVLKKGSIIRSGTYIMGPVYIGENCDIGPNTFLRKHTSIGNDVNVGNAVEIKNSIIMDGTNVNHLSYVGDSIIGANCNIAAGTNIANLRFDDEGVKVTVKGKRVDSGRRKMGVIFADGVKTGINSSFNPGVTIGLNSSVGSGAIIYRDIPDNKIVIHHQKQEIKDKK</sequence>
<dbReference type="InterPro" id="IPR050065">
    <property type="entry name" value="GlmU-like"/>
</dbReference>
<evidence type="ECO:0000256" key="7">
    <source>
        <dbReference type="ARBA" id="ARBA00013414"/>
    </source>
</evidence>
<evidence type="ECO:0000256" key="13">
    <source>
        <dbReference type="ARBA" id="ARBA00048493"/>
    </source>
</evidence>
<dbReference type="PANTHER" id="PTHR43584">
    <property type="entry name" value="NUCLEOTIDYL TRANSFERASE"/>
    <property type="match status" value="1"/>
</dbReference>
<evidence type="ECO:0000256" key="10">
    <source>
        <dbReference type="ARBA" id="ARBA00023268"/>
    </source>
</evidence>
<evidence type="ECO:0000313" key="19">
    <source>
        <dbReference type="Proteomes" id="UP000062768"/>
    </source>
</evidence>
<dbReference type="InterPro" id="IPR029044">
    <property type="entry name" value="Nucleotide-diphossugar_trans"/>
</dbReference>
<name>A0A089ZVL9_METFO</name>
<dbReference type="GeneID" id="26738759"/>
<comment type="similarity">
    <text evidence="4">In the N-terminal section; belongs to the N-acetylglucosamine-1-phosphate uridyltransferase family.</text>
</comment>
<dbReference type="CDD" id="cd05636">
    <property type="entry name" value="LbH_G1P_TT_C_like"/>
    <property type="match status" value="1"/>
</dbReference>
<dbReference type="GO" id="GO:0006048">
    <property type="term" value="P:UDP-N-acetylglucosamine biosynthetic process"/>
    <property type="evidence" value="ECO:0007669"/>
    <property type="project" value="UniProtKB-UniPathway"/>
</dbReference>
<evidence type="ECO:0000259" key="14">
    <source>
        <dbReference type="Pfam" id="PF00483"/>
    </source>
</evidence>
<dbReference type="Proteomes" id="UP000062768">
    <property type="component" value="Chromosome I"/>
</dbReference>
<comment type="pathway">
    <text evidence="1">Nucleotide-sugar biosynthesis; UDP-N-acetyl-alpha-D-glucosamine biosynthesis; N-acetyl-alpha-D-glucosamine 1-phosphate from alpha-D-glucosamine 6-phosphate (route II): step 2/2.</text>
</comment>
<evidence type="ECO:0000256" key="3">
    <source>
        <dbReference type="ARBA" id="ARBA00007707"/>
    </source>
</evidence>
<dbReference type="Pfam" id="PF25087">
    <property type="entry name" value="GMPPB_C"/>
    <property type="match status" value="1"/>
</dbReference>
<proteinExistence type="inferred from homology"/>
<dbReference type="CDD" id="cd04181">
    <property type="entry name" value="NTP_transferase"/>
    <property type="match status" value="1"/>
</dbReference>
<dbReference type="KEGG" id="mfc:BRM9_1856"/>
<comment type="similarity">
    <text evidence="3">In the C-terminal section; belongs to the transferase hexapeptide repeat family.</text>
</comment>
<dbReference type="Pfam" id="PF00483">
    <property type="entry name" value="NTP_transferase"/>
    <property type="match status" value="1"/>
</dbReference>
<dbReference type="EMBL" id="CP006933">
    <property type="protein sequence ID" value="AIS32664.1"/>
    <property type="molecule type" value="Genomic_DNA"/>
</dbReference>
<gene>
    <name evidence="16" type="primary">glmU</name>
    <name evidence="16" type="ORF">BRM9_1856</name>
    <name evidence="17" type="ORF">MB9_0500</name>
</gene>
<evidence type="ECO:0000256" key="9">
    <source>
        <dbReference type="ARBA" id="ARBA00022695"/>
    </source>
</evidence>
<evidence type="ECO:0000313" key="17">
    <source>
        <dbReference type="EMBL" id="CEL24147.1"/>
    </source>
</evidence>
<comment type="catalytic activity">
    <reaction evidence="13">
        <text>N-acetyl-alpha-D-glucosamine 1-phosphate + UTP + H(+) = UDP-N-acetyl-alpha-D-glucosamine + diphosphate</text>
        <dbReference type="Rhea" id="RHEA:13509"/>
        <dbReference type="ChEBI" id="CHEBI:15378"/>
        <dbReference type="ChEBI" id="CHEBI:33019"/>
        <dbReference type="ChEBI" id="CHEBI:46398"/>
        <dbReference type="ChEBI" id="CHEBI:57705"/>
        <dbReference type="ChEBI" id="CHEBI:57776"/>
        <dbReference type="EC" id="2.7.7.23"/>
    </reaction>
</comment>
<dbReference type="SUPFAM" id="SSF51161">
    <property type="entry name" value="Trimeric LpxA-like enzymes"/>
    <property type="match status" value="1"/>
</dbReference>
<evidence type="ECO:0000313" key="16">
    <source>
        <dbReference type="EMBL" id="AIS32664.1"/>
    </source>
</evidence>
<dbReference type="InterPro" id="IPR011004">
    <property type="entry name" value="Trimer_LpxA-like_sf"/>
</dbReference>
<dbReference type="OrthoDB" id="15372at2157"/>
<comment type="pathway">
    <text evidence="2">Nucleotide-sugar biosynthesis; UDP-N-acetyl-alpha-D-glucosamine biosynthesis; UDP-N-acetyl-alpha-D-glucosamine from N-acetyl-alpha-D-glucosamine 1-phosphate: step 1/1.</text>
</comment>
<dbReference type="NCBIfam" id="TIGR03992">
    <property type="entry name" value="Arch_glmU"/>
    <property type="match status" value="1"/>
</dbReference>
<dbReference type="GO" id="GO:0003977">
    <property type="term" value="F:UDP-N-acetylglucosamine diphosphorylase activity"/>
    <property type="evidence" value="ECO:0007669"/>
    <property type="project" value="UniProtKB-EC"/>
</dbReference>
<dbReference type="Gene3D" id="2.160.10.10">
    <property type="entry name" value="Hexapeptide repeat proteins"/>
    <property type="match status" value="1"/>
</dbReference>
<dbReference type="PANTHER" id="PTHR43584:SF8">
    <property type="entry name" value="N-ACETYLMURAMATE ALPHA-1-PHOSPHATE URIDYLYLTRANSFERASE"/>
    <property type="match status" value="1"/>
</dbReference>
<dbReference type="InterPro" id="IPR023915">
    <property type="entry name" value="Bifunctiontional_GlmU_arc-type"/>
</dbReference>
<evidence type="ECO:0000256" key="11">
    <source>
        <dbReference type="ARBA" id="ARBA00023315"/>
    </source>
</evidence>